<dbReference type="InterPro" id="IPR036390">
    <property type="entry name" value="WH_DNA-bd_sf"/>
</dbReference>
<evidence type="ECO:0000256" key="2">
    <source>
        <dbReference type="ARBA" id="ARBA00023125"/>
    </source>
</evidence>
<sequence length="80" mass="9049">MVRFGELRKQLPEITPKMLTQQLRELESDGLITRTVYAEVPPKVEYRLSELGSTLGPVLDQLAVWGVAHHEAIVRQLAQP</sequence>
<dbReference type="EMBL" id="JACHGW010000005">
    <property type="protein sequence ID" value="MBB6052922.1"/>
    <property type="molecule type" value="Genomic_DNA"/>
</dbReference>
<comment type="caution">
    <text evidence="5">The sequence shown here is derived from an EMBL/GenBank/DDBJ whole genome shotgun (WGS) entry which is preliminary data.</text>
</comment>
<dbReference type="PANTHER" id="PTHR33204:SF29">
    <property type="entry name" value="TRANSCRIPTIONAL REGULATOR"/>
    <property type="match status" value="1"/>
</dbReference>
<dbReference type="InterPro" id="IPR036388">
    <property type="entry name" value="WH-like_DNA-bd_sf"/>
</dbReference>
<evidence type="ECO:0000259" key="4">
    <source>
        <dbReference type="PROSITE" id="PS51118"/>
    </source>
</evidence>
<proteinExistence type="predicted"/>
<dbReference type="SUPFAM" id="SSF46785">
    <property type="entry name" value="Winged helix' DNA-binding domain"/>
    <property type="match status" value="1"/>
</dbReference>
<feature type="domain" description="HTH hxlR-type" evidence="4">
    <location>
        <begin position="1"/>
        <end position="74"/>
    </location>
</feature>
<evidence type="ECO:0000256" key="3">
    <source>
        <dbReference type="ARBA" id="ARBA00023163"/>
    </source>
</evidence>
<dbReference type="Gene3D" id="1.10.10.10">
    <property type="entry name" value="Winged helix-like DNA-binding domain superfamily/Winged helix DNA-binding domain"/>
    <property type="match status" value="1"/>
</dbReference>
<keyword evidence="6" id="KW-1185">Reference proteome</keyword>
<keyword evidence="3" id="KW-0804">Transcription</keyword>
<evidence type="ECO:0000313" key="5">
    <source>
        <dbReference type="EMBL" id="MBB6052922.1"/>
    </source>
</evidence>
<dbReference type="Pfam" id="PF01638">
    <property type="entry name" value="HxlR"/>
    <property type="match status" value="1"/>
</dbReference>
<protein>
    <submittedName>
        <fullName evidence="5">DNA-binding HxlR family transcriptional regulator</fullName>
    </submittedName>
</protein>
<name>A0A7W9W9U8_ARMRO</name>
<gene>
    <name evidence="5" type="ORF">HNQ39_004754</name>
</gene>
<dbReference type="PANTHER" id="PTHR33204">
    <property type="entry name" value="TRANSCRIPTIONAL REGULATOR, MARR FAMILY"/>
    <property type="match status" value="1"/>
</dbReference>
<evidence type="ECO:0000256" key="1">
    <source>
        <dbReference type="ARBA" id="ARBA00023015"/>
    </source>
</evidence>
<keyword evidence="1" id="KW-0805">Transcription regulation</keyword>
<dbReference type="PROSITE" id="PS51118">
    <property type="entry name" value="HTH_HXLR"/>
    <property type="match status" value="1"/>
</dbReference>
<evidence type="ECO:0000313" key="6">
    <source>
        <dbReference type="Proteomes" id="UP000520814"/>
    </source>
</evidence>
<reference evidence="5 6" key="1">
    <citation type="submission" date="2020-08" db="EMBL/GenBank/DDBJ databases">
        <title>Genomic Encyclopedia of Type Strains, Phase IV (KMG-IV): sequencing the most valuable type-strain genomes for metagenomic binning, comparative biology and taxonomic classification.</title>
        <authorList>
            <person name="Goeker M."/>
        </authorList>
    </citation>
    <scope>NUCLEOTIDE SEQUENCE [LARGE SCALE GENOMIC DNA]</scope>
    <source>
        <strain evidence="5 6">DSM 23562</strain>
    </source>
</reference>
<dbReference type="Proteomes" id="UP000520814">
    <property type="component" value="Unassembled WGS sequence"/>
</dbReference>
<organism evidence="5 6">
    <name type="scientific">Armatimonas rosea</name>
    <dbReference type="NCBI Taxonomy" id="685828"/>
    <lineage>
        <taxon>Bacteria</taxon>
        <taxon>Bacillati</taxon>
        <taxon>Armatimonadota</taxon>
        <taxon>Armatimonadia</taxon>
        <taxon>Armatimonadales</taxon>
        <taxon>Armatimonadaceae</taxon>
        <taxon>Armatimonas</taxon>
    </lineage>
</organism>
<accession>A0A7W9W9U8</accession>
<dbReference type="InterPro" id="IPR002577">
    <property type="entry name" value="HTH_HxlR"/>
</dbReference>
<dbReference type="GO" id="GO:0003677">
    <property type="term" value="F:DNA binding"/>
    <property type="evidence" value="ECO:0007669"/>
    <property type="project" value="UniProtKB-KW"/>
</dbReference>
<keyword evidence="2 5" id="KW-0238">DNA-binding</keyword>
<dbReference type="AlphaFoldDB" id="A0A7W9W9U8"/>